<evidence type="ECO:0000313" key="1">
    <source>
        <dbReference type="EMBL" id="MFC3109472.1"/>
    </source>
</evidence>
<dbReference type="InterPro" id="IPR047610">
    <property type="entry name" value="ImuA_translesion"/>
</dbReference>
<organism evidence="1 2">
    <name type="scientific">Undibacterium arcticum</name>
    <dbReference type="NCBI Taxonomy" id="1762892"/>
    <lineage>
        <taxon>Bacteria</taxon>
        <taxon>Pseudomonadati</taxon>
        <taxon>Pseudomonadota</taxon>
        <taxon>Betaproteobacteria</taxon>
        <taxon>Burkholderiales</taxon>
        <taxon>Oxalobacteraceae</taxon>
        <taxon>Undibacterium</taxon>
    </lineage>
</organism>
<dbReference type="EMBL" id="JBHRTP010000052">
    <property type="protein sequence ID" value="MFC3109472.1"/>
    <property type="molecule type" value="Genomic_DNA"/>
</dbReference>
<dbReference type="NCBIfam" id="NF033429">
    <property type="entry name" value="ImuA_translesion"/>
    <property type="match status" value="1"/>
</dbReference>
<name>A0ABV7F6S1_9BURK</name>
<dbReference type="PIRSF" id="PIRSF037290">
    <property type="entry name" value="UCP037290"/>
    <property type="match status" value="1"/>
</dbReference>
<comment type="caution">
    <text evidence="1">The sequence shown here is derived from an EMBL/GenBank/DDBJ whole genome shotgun (WGS) entry which is preliminary data.</text>
</comment>
<dbReference type="Gene3D" id="3.40.50.300">
    <property type="entry name" value="P-loop containing nucleotide triphosphate hydrolases"/>
    <property type="match status" value="1"/>
</dbReference>
<proteinExistence type="predicted"/>
<protein>
    <submittedName>
        <fullName evidence="1">Translesion DNA synthesis-associated protein ImuA</fullName>
    </submittedName>
</protein>
<dbReference type="InterPro" id="IPR027417">
    <property type="entry name" value="P-loop_NTPase"/>
</dbReference>
<dbReference type="SUPFAM" id="SSF52540">
    <property type="entry name" value="P-loop containing nucleoside triphosphate hydrolases"/>
    <property type="match status" value="1"/>
</dbReference>
<gene>
    <name evidence="1" type="primary">imuA</name>
    <name evidence="1" type="ORF">ACFOFO_16140</name>
</gene>
<sequence>MPQLIWRANQMARYRSATLSSGFRSLDDELPEHGWPRSALIELLLQQPGIGEIQLLKPALVSLSRTRRIALVQPPHLPDVAACRKWGIATGNLLWLPTTGTADALWATEQILRNGSCGAVLLWLSHVRTDALRRLHLAAQSSDTMFWLLRPAANSQDPSPSPLRLVLQPAVAGIQIDILKRRGPQADHSIYFRLSDMPVGPHQDNVKHHARLDRRLPATYSAGSSAAVVV</sequence>
<reference evidence="2" key="1">
    <citation type="journal article" date="2019" name="Int. J. Syst. Evol. Microbiol.">
        <title>The Global Catalogue of Microorganisms (GCM) 10K type strain sequencing project: providing services to taxonomists for standard genome sequencing and annotation.</title>
        <authorList>
            <consortium name="The Broad Institute Genomics Platform"/>
            <consortium name="The Broad Institute Genome Sequencing Center for Infectious Disease"/>
            <person name="Wu L."/>
            <person name="Ma J."/>
        </authorList>
    </citation>
    <scope>NUCLEOTIDE SEQUENCE [LARGE SCALE GENOMIC DNA]</scope>
    <source>
        <strain evidence="2">KCTC 42986</strain>
    </source>
</reference>
<dbReference type="InterPro" id="IPR017166">
    <property type="entry name" value="UCP037290"/>
</dbReference>
<dbReference type="Proteomes" id="UP001595530">
    <property type="component" value="Unassembled WGS sequence"/>
</dbReference>
<keyword evidence="2" id="KW-1185">Reference proteome</keyword>
<dbReference type="RefSeq" id="WP_390329460.1">
    <property type="nucleotide sequence ID" value="NZ_JBHRTP010000052.1"/>
</dbReference>
<accession>A0ABV7F6S1</accession>
<evidence type="ECO:0000313" key="2">
    <source>
        <dbReference type="Proteomes" id="UP001595530"/>
    </source>
</evidence>